<gene>
    <name evidence="1" type="ORF">EG244_10250</name>
</gene>
<dbReference type="RefSeq" id="WP_124964911.1">
    <property type="nucleotide sequence ID" value="NZ_RRAZ01000013.1"/>
</dbReference>
<dbReference type="Pfam" id="PF19456">
    <property type="entry name" value="MobI"/>
    <property type="match status" value="1"/>
</dbReference>
<dbReference type="AlphaFoldDB" id="A0A3P3DL44"/>
<name>A0A3P3DL44_9RHOB</name>
<protein>
    <submittedName>
        <fullName evidence="1">Uncharacterized protein</fullName>
    </submittedName>
</protein>
<dbReference type="OrthoDB" id="9823216at2"/>
<reference evidence="1 2" key="1">
    <citation type="submission" date="2018-11" db="EMBL/GenBank/DDBJ databases">
        <title>Gemmobacter sp. nov., YIM 102744-1 draft genome.</title>
        <authorList>
            <person name="Li G."/>
            <person name="Jiang Y."/>
        </authorList>
    </citation>
    <scope>NUCLEOTIDE SEQUENCE [LARGE SCALE GENOMIC DNA]</scope>
    <source>
        <strain evidence="1 2">YIM 102744-1</strain>
    </source>
</reference>
<proteinExistence type="predicted"/>
<dbReference type="Proteomes" id="UP000282125">
    <property type="component" value="Unassembled WGS sequence"/>
</dbReference>
<comment type="caution">
    <text evidence="1">The sequence shown here is derived from an EMBL/GenBank/DDBJ whole genome shotgun (WGS) entry which is preliminary data.</text>
</comment>
<dbReference type="InterPro" id="IPR045809">
    <property type="entry name" value="MobI"/>
</dbReference>
<accession>A0A3P3DL44</accession>
<evidence type="ECO:0000313" key="1">
    <source>
        <dbReference type="EMBL" id="RRH74456.1"/>
    </source>
</evidence>
<sequence>MIMKTQRLIAQSIIENRETLEHELLTEAKMLRDRANALIAVEDAVNRRKPPCALAVKTDGKAMGPRIVWIRYTSKKYNVKNIGPVRFTQEIPGRVRGKYRKSIFSKFDPDLQDKLWEIEGEAAELRKRISFWRAVLKEMEQVLEETDPQQQLESEYVA</sequence>
<evidence type="ECO:0000313" key="2">
    <source>
        <dbReference type="Proteomes" id="UP000282125"/>
    </source>
</evidence>
<keyword evidence="2" id="KW-1185">Reference proteome</keyword>
<organism evidence="1 2">
    <name type="scientific">Falsigemmobacter faecalis</name>
    <dbReference type="NCBI Taxonomy" id="2488730"/>
    <lineage>
        <taxon>Bacteria</taxon>
        <taxon>Pseudomonadati</taxon>
        <taxon>Pseudomonadota</taxon>
        <taxon>Alphaproteobacteria</taxon>
        <taxon>Rhodobacterales</taxon>
        <taxon>Paracoccaceae</taxon>
        <taxon>Falsigemmobacter</taxon>
    </lineage>
</organism>
<dbReference type="EMBL" id="RRAZ01000013">
    <property type="protein sequence ID" value="RRH74456.1"/>
    <property type="molecule type" value="Genomic_DNA"/>
</dbReference>